<dbReference type="InParanoid" id="E4WVQ7"/>
<keyword evidence="2" id="KW-1185">Reference proteome</keyword>
<reference evidence="1" key="1">
    <citation type="journal article" date="2010" name="Science">
        <title>Plasticity of animal genome architecture unmasked by rapid evolution of a pelagic tunicate.</title>
        <authorList>
            <person name="Denoeud F."/>
            <person name="Henriet S."/>
            <person name="Mungpakdee S."/>
            <person name="Aury J.M."/>
            <person name="Da Silva C."/>
            <person name="Brinkmann H."/>
            <person name="Mikhaleva J."/>
            <person name="Olsen L.C."/>
            <person name="Jubin C."/>
            <person name="Canestro C."/>
            <person name="Bouquet J.M."/>
            <person name="Danks G."/>
            <person name="Poulain J."/>
            <person name="Campsteijn C."/>
            <person name="Adamski M."/>
            <person name="Cross I."/>
            <person name="Yadetie F."/>
            <person name="Muffato M."/>
            <person name="Louis A."/>
            <person name="Butcher S."/>
            <person name="Tsagkogeorga G."/>
            <person name="Konrad A."/>
            <person name="Singh S."/>
            <person name="Jensen M.F."/>
            <person name="Cong E.H."/>
            <person name="Eikeseth-Otteraa H."/>
            <person name="Noel B."/>
            <person name="Anthouard V."/>
            <person name="Porcel B.M."/>
            <person name="Kachouri-Lafond R."/>
            <person name="Nishino A."/>
            <person name="Ugolini M."/>
            <person name="Chourrout P."/>
            <person name="Nishida H."/>
            <person name="Aasland R."/>
            <person name="Huzurbazar S."/>
            <person name="Westhof E."/>
            <person name="Delsuc F."/>
            <person name="Lehrach H."/>
            <person name="Reinhardt R."/>
            <person name="Weissenbach J."/>
            <person name="Roy S.W."/>
            <person name="Artiguenave F."/>
            <person name="Postlethwait J.H."/>
            <person name="Manak J.R."/>
            <person name="Thompson E.M."/>
            <person name="Jaillon O."/>
            <person name="Du Pasquier L."/>
            <person name="Boudinot P."/>
            <person name="Liberles D.A."/>
            <person name="Volff J.N."/>
            <person name="Philippe H."/>
            <person name="Lenhard B."/>
            <person name="Roest Crollius H."/>
            <person name="Wincker P."/>
            <person name="Chourrout D."/>
        </authorList>
    </citation>
    <scope>NUCLEOTIDE SEQUENCE [LARGE SCALE GENOMIC DNA]</scope>
</reference>
<protein>
    <submittedName>
        <fullName evidence="1">Uncharacterized protein</fullName>
    </submittedName>
</protein>
<dbReference type="AlphaFoldDB" id="E4WVQ7"/>
<evidence type="ECO:0000313" key="1">
    <source>
        <dbReference type="EMBL" id="CBY21210.1"/>
    </source>
</evidence>
<dbReference type="Proteomes" id="UP000001307">
    <property type="component" value="Unassembled WGS sequence"/>
</dbReference>
<name>E4WVQ7_OIKDI</name>
<gene>
    <name evidence="1" type="ORF">GSOID_T00008965001</name>
</gene>
<dbReference type="EMBL" id="FN653017">
    <property type="protein sequence ID" value="CBY21210.1"/>
    <property type="molecule type" value="Genomic_DNA"/>
</dbReference>
<sequence>MLQFNRRIPSQQCNSCMEQKCDFAKEYTSITTTRSCRGLFNKYSTGFEGNVTFLVEAERDVRIFLYDKPLSIVRQHGDRRRRETDNEEIPEELKEFVREQMELNGAAFDVLDEPVRPSTSQVLQTVFRRLRRQVQGMDF</sequence>
<accession>E4WVQ7</accession>
<proteinExistence type="predicted"/>
<organism evidence="1">
    <name type="scientific">Oikopleura dioica</name>
    <name type="common">Tunicate</name>
    <dbReference type="NCBI Taxonomy" id="34765"/>
    <lineage>
        <taxon>Eukaryota</taxon>
        <taxon>Metazoa</taxon>
        <taxon>Chordata</taxon>
        <taxon>Tunicata</taxon>
        <taxon>Appendicularia</taxon>
        <taxon>Copelata</taxon>
        <taxon>Oikopleuridae</taxon>
        <taxon>Oikopleura</taxon>
    </lineage>
</organism>
<evidence type="ECO:0000313" key="2">
    <source>
        <dbReference type="Proteomes" id="UP000001307"/>
    </source>
</evidence>